<accession>A0A423IZ92</accession>
<dbReference type="Proteomes" id="UP000286351">
    <property type="component" value="Unassembled WGS sequence"/>
</dbReference>
<evidence type="ECO:0000313" key="2">
    <source>
        <dbReference type="Proteomes" id="UP000286351"/>
    </source>
</evidence>
<sequence length="136" mass="15582">MRKNDPDSYVRKIFANSFKGWSHVCVAGNQYELFNTVMHFKSGLLASSAVHADRYVNIRFFLFKLPNVDLVLTGGTCFPVDEARSFRRFERVPAIVHCYFGSFQCSHIGVLSLFRDFSPSGEYRFYGRSESINGDD</sequence>
<reference evidence="1 2" key="1">
    <citation type="submission" date="2016-10" db="EMBL/GenBank/DDBJ databases">
        <title>Comparative genome analysis of multiple Pseudomonas spp. focuses on biocontrol and plant growth promoting traits.</title>
        <authorList>
            <person name="Tao X.-Y."/>
            <person name="Taylor C.G."/>
        </authorList>
    </citation>
    <scope>NUCLEOTIDE SEQUENCE [LARGE SCALE GENOMIC DNA]</scope>
    <source>
        <strain evidence="1 2">38D4</strain>
    </source>
</reference>
<name>A0A423IZ92_9PSED</name>
<organism evidence="1 2">
    <name type="scientific">Pseudomonas brassicacearum</name>
    <dbReference type="NCBI Taxonomy" id="930166"/>
    <lineage>
        <taxon>Bacteria</taxon>
        <taxon>Pseudomonadati</taxon>
        <taxon>Pseudomonadota</taxon>
        <taxon>Gammaproteobacteria</taxon>
        <taxon>Pseudomonadales</taxon>
        <taxon>Pseudomonadaceae</taxon>
        <taxon>Pseudomonas</taxon>
    </lineage>
</organism>
<dbReference type="EMBL" id="MOBO01000040">
    <property type="protein sequence ID" value="RON30766.1"/>
    <property type="molecule type" value="Genomic_DNA"/>
</dbReference>
<gene>
    <name evidence="1" type="ORF">BK664_30775</name>
</gene>
<comment type="caution">
    <text evidence="1">The sequence shown here is derived from an EMBL/GenBank/DDBJ whole genome shotgun (WGS) entry which is preliminary data.</text>
</comment>
<dbReference type="AlphaFoldDB" id="A0A423IZ92"/>
<evidence type="ECO:0000313" key="1">
    <source>
        <dbReference type="EMBL" id="RON30766.1"/>
    </source>
</evidence>
<proteinExistence type="predicted"/>
<protein>
    <submittedName>
        <fullName evidence="1">Uncharacterized protein</fullName>
    </submittedName>
</protein>